<dbReference type="OrthoDB" id="9815357at2"/>
<evidence type="ECO:0000259" key="7">
    <source>
        <dbReference type="Pfam" id="PF13505"/>
    </source>
</evidence>
<evidence type="ECO:0000313" key="8">
    <source>
        <dbReference type="EMBL" id="SHL00147.1"/>
    </source>
</evidence>
<dbReference type="SUPFAM" id="SSF56925">
    <property type="entry name" value="OMPA-like"/>
    <property type="match status" value="1"/>
</dbReference>
<feature type="domain" description="Outer membrane protein beta-barrel" evidence="7">
    <location>
        <begin position="20"/>
        <end position="232"/>
    </location>
</feature>
<dbReference type="PANTHER" id="PTHR34001">
    <property type="entry name" value="BLL7405 PROTEIN"/>
    <property type="match status" value="1"/>
</dbReference>
<accession>A0A1M6X2B8</accession>
<dbReference type="Proteomes" id="UP000189935">
    <property type="component" value="Chromosome I"/>
</dbReference>
<dbReference type="RefSeq" id="WP_079541970.1">
    <property type="nucleotide sequence ID" value="NZ_LT670844.1"/>
</dbReference>
<evidence type="ECO:0000313" key="9">
    <source>
        <dbReference type="Proteomes" id="UP000189935"/>
    </source>
</evidence>
<dbReference type="InterPro" id="IPR051692">
    <property type="entry name" value="OMP-like"/>
</dbReference>
<dbReference type="EMBL" id="LT670844">
    <property type="protein sequence ID" value="SHL00147.1"/>
    <property type="molecule type" value="Genomic_DNA"/>
</dbReference>
<protein>
    <submittedName>
        <fullName evidence="8">Outer membrane immunogenic protein</fullName>
    </submittedName>
</protein>
<dbReference type="InterPro" id="IPR011250">
    <property type="entry name" value="OMP/PagP_B-barrel"/>
</dbReference>
<dbReference type="AlphaFoldDB" id="A0A1M6X2B8"/>
<keyword evidence="3" id="KW-0472">Membrane</keyword>
<evidence type="ECO:0000256" key="6">
    <source>
        <dbReference type="SAM" id="SignalP"/>
    </source>
</evidence>
<feature type="signal peptide" evidence="6">
    <location>
        <begin position="1"/>
        <end position="22"/>
    </location>
</feature>
<dbReference type="PANTHER" id="PTHR34001:SF3">
    <property type="entry name" value="BLL7405 PROTEIN"/>
    <property type="match status" value="1"/>
</dbReference>
<feature type="chain" id="PRO_5011957780" evidence="6">
    <location>
        <begin position="23"/>
        <end position="242"/>
    </location>
</feature>
<comment type="subcellular location">
    <subcellularLocation>
        <location evidence="1">Cell outer membrane</location>
    </subcellularLocation>
</comment>
<reference evidence="8 9" key="1">
    <citation type="submission" date="2016-11" db="EMBL/GenBank/DDBJ databases">
        <authorList>
            <person name="Jaros S."/>
            <person name="Januszkiewicz K."/>
            <person name="Wedrychowicz H."/>
        </authorList>
    </citation>
    <scope>NUCLEOTIDE SEQUENCE [LARGE SCALE GENOMIC DNA]</scope>
    <source>
        <strain evidence="8 9">GAS499</strain>
    </source>
</reference>
<evidence type="ECO:0000256" key="5">
    <source>
        <dbReference type="ARBA" id="ARBA00038306"/>
    </source>
</evidence>
<proteinExistence type="inferred from homology"/>
<evidence type="ECO:0000256" key="3">
    <source>
        <dbReference type="ARBA" id="ARBA00023136"/>
    </source>
</evidence>
<name>A0A1M6X2B8_9BRAD</name>
<dbReference type="GO" id="GO:0009279">
    <property type="term" value="C:cell outer membrane"/>
    <property type="evidence" value="ECO:0007669"/>
    <property type="project" value="UniProtKB-SubCell"/>
</dbReference>
<evidence type="ECO:0000256" key="2">
    <source>
        <dbReference type="ARBA" id="ARBA00022729"/>
    </source>
</evidence>
<organism evidence="8 9">
    <name type="scientific">Bradyrhizobium lablabi</name>
    <dbReference type="NCBI Taxonomy" id="722472"/>
    <lineage>
        <taxon>Bacteria</taxon>
        <taxon>Pseudomonadati</taxon>
        <taxon>Pseudomonadota</taxon>
        <taxon>Alphaproteobacteria</taxon>
        <taxon>Hyphomicrobiales</taxon>
        <taxon>Nitrobacteraceae</taxon>
        <taxon>Bradyrhizobium</taxon>
    </lineage>
</organism>
<keyword evidence="4" id="KW-0998">Cell outer membrane</keyword>
<comment type="similarity">
    <text evidence="5">Belongs to the Omp25/RopB family.</text>
</comment>
<dbReference type="Pfam" id="PF13505">
    <property type="entry name" value="OMP_b-brl"/>
    <property type="match status" value="1"/>
</dbReference>
<gene>
    <name evidence="8" type="ORF">SAMN05444159_4742</name>
</gene>
<dbReference type="Gene3D" id="2.40.160.20">
    <property type="match status" value="1"/>
</dbReference>
<sequence>MKKFLLATVALVALGATVPALAADLAARPYAKAAPYVAQPIYNWTGFYIGGHLGGAFSSNNNFNGLAVGNNNNGRFLGGVQVGADYQFAPNWVLGIEGQYSWLANNNNGVIFPGGFIYTNNQRGLGSVTGRVGYTWGPALLYVKGGYAFSDNNETVALGGVPIAFAFDSDHKNGYTVGAGIEYMFAQNWSAKVEYQYYNFGSSRFITPAALVPFGSFTTDDHVVKAGLNYRFNWGGPVVAKY</sequence>
<evidence type="ECO:0000256" key="1">
    <source>
        <dbReference type="ARBA" id="ARBA00004442"/>
    </source>
</evidence>
<keyword evidence="2 6" id="KW-0732">Signal</keyword>
<dbReference type="InterPro" id="IPR027385">
    <property type="entry name" value="Beta-barrel_OMP"/>
</dbReference>
<evidence type="ECO:0000256" key="4">
    <source>
        <dbReference type="ARBA" id="ARBA00023237"/>
    </source>
</evidence>